<sequence>MPRRFGVSQSPPTCGFAEPEHTSSVELSKPSLPILPGVDYTESDRLSRVMPPSTFKMEHRSSWSSSSSTHHHSKFVQRHSMGTLPTHVIDEFVTETLQQRLSAPVFPQQAIAGFDVPPENVLMRTNVHITEVVPRDNHIAYAIEVDTGLRKSIIYKRFSEIRAFRVELLDMLVSKKAHCGSGPCTQLHQLTQVKFPKRKLIGRRADIEVAHERSFALERFLQATLRVYRMATRRHMRCCVNGQCVMLDYIRGFLGINEQRRHSDPAVNESCHDPHTVEVHLLKPAPSSAPMKLSVGSDAETIFEHQELYAIMEDAEHASPEHA</sequence>
<evidence type="ECO:0000259" key="2">
    <source>
        <dbReference type="PROSITE" id="PS50195"/>
    </source>
</evidence>
<name>A0A8K1CSD4_PYTOL</name>
<dbReference type="Proteomes" id="UP000794436">
    <property type="component" value="Unassembled WGS sequence"/>
</dbReference>
<proteinExistence type="predicted"/>
<dbReference type="OrthoDB" id="167043at2759"/>
<evidence type="ECO:0000313" key="3">
    <source>
        <dbReference type="EMBL" id="TMW68680.1"/>
    </source>
</evidence>
<dbReference type="GO" id="GO:0035091">
    <property type="term" value="F:phosphatidylinositol binding"/>
    <property type="evidence" value="ECO:0007669"/>
    <property type="project" value="InterPro"/>
</dbReference>
<dbReference type="SUPFAM" id="SSF64268">
    <property type="entry name" value="PX domain"/>
    <property type="match status" value="1"/>
</dbReference>
<protein>
    <recommendedName>
        <fullName evidence="2">PX domain-containing protein</fullName>
    </recommendedName>
</protein>
<feature type="region of interest" description="Disordered" evidence="1">
    <location>
        <begin position="1"/>
        <end position="25"/>
    </location>
</feature>
<comment type="caution">
    <text evidence="3">The sequence shown here is derived from an EMBL/GenBank/DDBJ whole genome shotgun (WGS) entry which is preliminary data.</text>
</comment>
<evidence type="ECO:0000256" key="1">
    <source>
        <dbReference type="SAM" id="MobiDB-lite"/>
    </source>
</evidence>
<dbReference type="InterPro" id="IPR036871">
    <property type="entry name" value="PX_dom_sf"/>
</dbReference>
<dbReference type="EMBL" id="SPLM01000002">
    <property type="protein sequence ID" value="TMW68680.1"/>
    <property type="molecule type" value="Genomic_DNA"/>
</dbReference>
<accession>A0A8K1CSD4</accession>
<feature type="domain" description="PX" evidence="2">
    <location>
        <begin position="119"/>
        <end position="261"/>
    </location>
</feature>
<organism evidence="3 4">
    <name type="scientific">Pythium oligandrum</name>
    <name type="common">Mycoparasitic fungus</name>
    <dbReference type="NCBI Taxonomy" id="41045"/>
    <lineage>
        <taxon>Eukaryota</taxon>
        <taxon>Sar</taxon>
        <taxon>Stramenopiles</taxon>
        <taxon>Oomycota</taxon>
        <taxon>Peronosporomycetes</taxon>
        <taxon>Pythiales</taxon>
        <taxon>Pythiaceae</taxon>
        <taxon>Pythium</taxon>
    </lineage>
</organism>
<keyword evidence="4" id="KW-1185">Reference proteome</keyword>
<dbReference type="Gene3D" id="3.30.1520.10">
    <property type="entry name" value="Phox-like domain"/>
    <property type="match status" value="1"/>
</dbReference>
<evidence type="ECO:0000313" key="4">
    <source>
        <dbReference type="Proteomes" id="UP000794436"/>
    </source>
</evidence>
<dbReference type="PROSITE" id="PS50195">
    <property type="entry name" value="PX"/>
    <property type="match status" value="1"/>
</dbReference>
<dbReference type="InterPro" id="IPR001683">
    <property type="entry name" value="PX_dom"/>
</dbReference>
<dbReference type="AlphaFoldDB" id="A0A8K1CSD4"/>
<gene>
    <name evidence="3" type="ORF">Poli38472_006148</name>
</gene>
<reference evidence="3" key="1">
    <citation type="submission" date="2019-03" db="EMBL/GenBank/DDBJ databases">
        <title>Long read genome sequence of the mycoparasitic Pythium oligandrum ATCC 38472 isolated from sugarbeet rhizosphere.</title>
        <authorList>
            <person name="Gaulin E."/>
        </authorList>
    </citation>
    <scope>NUCLEOTIDE SEQUENCE</scope>
    <source>
        <strain evidence="3">ATCC 38472_TT</strain>
    </source>
</reference>